<dbReference type="RefSeq" id="WP_205262010.1">
    <property type="nucleotide sequence ID" value="NZ_JAERWK010000023.1"/>
</dbReference>
<comment type="caution">
    <text evidence="1">The sequence shown here is derived from an EMBL/GenBank/DDBJ whole genome shotgun (WGS) entry which is preliminary data.</text>
</comment>
<proteinExistence type="predicted"/>
<accession>A0A938YGA1</accession>
<evidence type="ECO:0000313" key="2">
    <source>
        <dbReference type="Proteomes" id="UP000663792"/>
    </source>
</evidence>
<reference evidence="1" key="1">
    <citation type="submission" date="2021-01" db="EMBL/GenBank/DDBJ databases">
        <title>YIM 132084 draft genome.</title>
        <authorList>
            <person name="An D."/>
        </authorList>
    </citation>
    <scope>NUCLEOTIDE SEQUENCE</scope>
    <source>
        <strain evidence="1">YIM 132084</strain>
    </source>
</reference>
<dbReference type="SUPFAM" id="SSF50475">
    <property type="entry name" value="FMN-binding split barrel"/>
    <property type="match status" value="1"/>
</dbReference>
<dbReference type="InterPro" id="IPR012349">
    <property type="entry name" value="Split_barrel_FMN-bd"/>
</dbReference>
<dbReference type="InterPro" id="IPR004378">
    <property type="entry name" value="F420H2_quin_Rdtase"/>
</dbReference>
<dbReference type="EMBL" id="JAERWK010000023">
    <property type="protein sequence ID" value="MBM9469048.1"/>
    <property type="molecule type" value="Genomic_DNA"/>
</dbReference>
<keyword evidence="2" id="KW-1185">Reference proteome</keyword>
<sequence length="155" mass="16778">MREGQASAARADLSAIRAALAIDRSSSAQARTIDLTTTGARSGRAHRIEIWFYRAGDELYLSTAPARRDWYANVLAHPRIVIHLKHGVSADLTASGVPITEPGERARVLREIVDGLRHPADRGGVQNIVGDADDWIAGSPLVRIDLDDPSLLPGR</sequence>
<organism evidence="1 2">
    <name type="scientific">Nakamurella leprariae</name>
    <dbReference type="NCBI Taxonomy" id="2803911"/>
    <lineage>
        <taxon>Bacteria</taxon>
        <taxon>Bacillati</taxon>
        <taxon>Actinomycetota</taxon>
        <taxon>Actinomycetes</taxon>
        <taxon>Nakamurellales</taxon>
        <taxon>Nakamurellaceae</taxon>
        <taxon>Nakamurella</taxon>
    </lineage>
</organism>
<name>A0A938YGA1_9ACTN</name>
<evidence type="ECO:0000313" key="1">
    <source>
        <dbReference type="EMBL" id="MBM9469048.1"/>
    </source>
</evidence>
<dbReference type="AlphaFoldDB" id="A0A938YGA1"/>
<dbReference type="Gene3D" id="2.30.110.10">
    <property type="entry name" value="Electron Transport, Fmn-binding Protein, Chain A"/>
    <property type="match status" value="1"/>
</dbReference>
<dbReference type="Pfam" id="PF04075">
    <property type="entry name" value="F420H2_quin_red"/>
    <property type="match status" value="1"/>
</dbReference>
<protein>
    <submittedName>
        <fullName evidence="1">Nitroreductase family deazaflavin-dependent oxidoreductase</fullName>
    </submittedName>
</protein>
<dbReference type="Proteomes" id="UP000663792">
    <property type="component" value="Unassembled WGS sequence"/>
</dbReference>
<dbReference type="GO" id="GO:0016491">
    <property type="term" value="F:oxidoreductase activity"/>
    <property type="evidence" value="ECO:0007669"/>
    <property type="project" value="InterPro"/>
</dbReference>
<gene>
    <name evidence="1" type="ORF">JL106_17315</name>
</gene>